<accession>A0AAW1GWE3</accession>
<evidence type="ECO:0000313" key="1">
    <source>
        <dbReference type="EMBL" id="KAK9667243.1"/>
    </source>
</evidence>
<gene>
    <name evidence="1" type="ORF">RND81_14G242400</name>
</gene>
<reference evidence="1" key="1">
    <citation type="submission" date="2024-03" db="EMBL/GenBank/DDBJ databases">
        <title>WGS assembly of Saponaria officinalis var. Norfolk2.</title>
        <authorList>
            <person name="Jenkins J."/>
            <person name="Shu S."/>
            <person name="Grimwood J."/>
            <person name="Barry K."/>
            <person name="Goodstein D."/>
            <person name="Schmutz J."/>
            <person name="Leebens-Mack J."/>
            <person name="Osbourn A."/>
        </authorList>
    </citation>
    <scope>NUCLEOTIDE SEQUENCE [LARGE SCALE GENOMIC DNA]</scope>
    <source>
        <strain evidence="1">JIC</strain>
    </source>
</reference>
<dbReference type="PANTHER" id="PTHR36026:SF1">
    <property type="entry name" value="OS05G0542100 PROTEIN"/>
    <property type="match status" value="1"/>
</dbReference>
<proteinExistence type="predicted"/>
<sequence length="72" mass="7829">MLSSSRLSIHYMELCLENLEHTPNKYGKMNRHISGLFLSAVVRPMLDSMQSAKEAPAPALSDVVAGVTGKKA</sequence>
<evidence type="ECO:0000313" key="2">
    <source>
        <dbReference type="Proteomes" id="UP001443914"/>
    </source>
</evidence>
<name>A0AAW1GWE3_SAPOF</name>
<comment type="caution">
    <text evidence="1">The sequence shown here is derived from an EMBL/GenBank/DDBJ whole genome shotgun (WGS) entry which is preliminary data.</text>
</comment>
<dbReference type="PANTHER" id="PTHR36026">
    <property type="entry name" value="OS05G0542100 PROTEIN"/>
    <property type="match status" value="1"/>
</dbReference>
<keyword evidence="2" id="KW-1185">Reference proteome</keyword>
<dbReference type="EMBL" id="JBDFQZ010000014">
    <property type="protein sequence ID" value="KAK9667243.1"/>
    <property type="molecule type" value="Genomic_DNA"/>
</dbReference>
<organism evidence="1 2">
    <name type="scientific">Saponaria officinalis</name>
    <name type="common">Common soapwort</name>
    <name type="synonym">Lychnis saponaria</name>
    <dbReference type="NCBI Taxonomy" id="3572"/>
    <lineage>
        <taxon>Eukaryota</taxon>
        <taxon>Viridiplantae</taxon>
        <taxon>Streptophyta</taxon>
        <taxon>Embryophyta</taxon>
        <taxon>Tracheophyta</taxon>
        <taxon>Spermatophyta</taxon>
        <taxon>Magnoliopsida</taxon>
        <taxon>eudicotyledons</taxon>
        <taxon>Gunneridae</taxon>
        <taxon>Pentapetalae</taxon>
        <taxon>Caryophyllales</taxon>
        <taxon>Caryophyllaceae</taxon>
        <taxon>Caryophylleae</taxon>
        <taxon>Saponaria</taxon>
    </lineage>
</organism>
<protein>
    <submittedName>
        <fullName evidence="1">Uncharacterized protein</fullName>
    </submittedName>
</protein>
<dbReference type="AlphaFoldDB" id="A0AAW1GWE3"/>
<dbReference type="Proteomes" id="UP001443914">
    <property type="component" value="Unassembled WGS sequence"/>
</dbReference>